<dbReference type="AlphaFoldDB" id="A0A9D2EJH2"/>
<comment type="caution">
    <text evidence="2">The sequence shown here is derived from an EMBL/GenBank/DDBJ whole genome shotgun (WGS) entry which is preliminary data.</text>
</comment>
<evidence type="ECO:0000313" key="3">
    <source>
        <dbReference type="Proteomes" id="UP000824049"/>
    </source>
</evidence>
<dbReference type="InterPro" id="IPR050860">
    <property type="entry name" value="FeoB_GTPase"/>
</dbReference>
<feature type="transmembrane region" description="Helical" evidence="1">
    <location>
        <begin position="7"/>
        <end position="27"/>
    </location>
</feature>
<feature type="non-terminal residue" evidence="2">
    <location>
        <position position="1"/>
    </location>
</feature>
<keyword evidence="1" id="KW-0472">Membrane</keyword>
<proteinExistence type="predicted"/>
<evidence type="ECO:0000313" key="2">
    <source>
        <dbReference type="EMBL" id="HIZ38834.1"/>
    </source>
</evidence>
<dbReference type="PANTHER" id="PTHR43185:SF2">
    <property type="entry name" value="FERROUS IRON TRANSPORT PROTEIN B"/>
    <property type="match status" value="1"/>
</dbReference>
<protein>
    <submittedName>
        <fullName evidence="2">Ferrous iron transporter B</fullName>
    </submittedName>
</protein>
<reference evidence="2" key="2">
    <citation type="submission" date="2021-04" db="EMBL/GenBank/DDBJ databases">
        <authorList>
            <person name="Gilroy R."/>
        </authorList>
    </citation>
    <scope>NUCLEOTIDE SEQUENCE</scope>
    <source>
        <strain evidence="2">CHK179-28034</strain>
    </source>
</reference>
<dbReference type="GO" id="GO:0015093">
    <property type="term" value="F:ferrous iron transmembrane transporter activity"/>
    <property type="evidence" value="ECO:0007669"/>
    <property type="project" value="TreeGrafter"/>
</dbReference>
<name>A0A9D2EJH2_9FIRM</name>
<reference evidence="2" key="1">
    <citation type="journal article" date="2021" name="PeerJ">
        <title>Extensive microbial diversity within the chicken gut microbiome revealed by metagenomics and culture.</title>
        <authorList>
            <person name="Gilroy R."/>
            <person name="Ravi A."/>
            <person name="Getino M."/>
            <person name="Pursley I."/>
            <person name="Horton D.L."/>
            <person name="Alikhan N.F."/>
            <person name="Baker D."/>
            <person name="Gharbi K."/>
            <person name="Hall N."/>
            <person name="Watson M."/>
            <person name="Adriaenssens E.M."/>
            <person name="Foster-Nyarko E."/>
            <person name="Jarju S."/>
            <person name="Secka A."/>
            <person name="Antonio M."/>
            <person name="Oren A."/>
            <person name="Chaudhuri R.R."/>
            <person name="La Ragione R."/>
            <person name="Hildebrand F."/>
            <person name="Pallen M.J."/>
        </authorList>
    </citation>
    <scope>NUCLEOTIDE SEQUENCE</scope>
    <source>
        <strain evidence="2">CHK179-28034</strain>
    </source>
</reference>
<dbReference type="PANTHER" id="PTHR43185">
    <property type="entry name" value="FERROUS IRON TRANSPORT PROTEIN B"/>
    <property type="match status" value="1"/>
</dbReference>
<dbReference type="GO" id="GO:0005886">
    <property type="term" value="C:plasma membrane"/>
    <property type="evidence" value="ECO:0007669"/>
    <property type="project" value="TreeGrafter"/>
</dbReference>
<keyword evidence="1" id="KW-0812">Transmembrane</keyword>
<accession>A0A9D2EJH2</accession>
<dbReference type="Proteomes" id="UP000824049">
    <property type="component" value="Unassembled WGS sequence"/>
</dbReference>
<organism evidence="2 3">
    <name type="scientific">Candidatus Anaerobutyricum stercoris</name>
    <dbReference type="NCBI Taxonomy" id="2838457"/>
    <lineage>
        <taxon>Bacteria</taxon>
        <taxon>Bacillati</taxon>
        <taxon>Bacillota</taxon>
        <taxon>Clostridia</taxon>
        <taxon>Lachnospirales</taxon>
        <taxon>Lachnospiraceae</taxon>
        <taxon>Anaerobutyricum</taxon>
    </lineage>
</organism>
<keyword evidence="1" id="KW-1133">Transmembrane helix</keyword>
<evidence type="ECO:0000256" key="1">
    <source>
        <dbReference type="SAM" id="Phobius"/>
    </source>
</evidence>
<gene>
    <name evidence="2" type="ORF">H9968_02760</name>
</gene>
<sequence>LPEMKALFVSHGWTMTTALCTMLFSLMHWPCSTTLLTIKKETGSWKWTILAALLPASLGIISCMIVNLSSTLMKSLSFFL</sequence>
<feature type="transmembrane region" description="Helical" evidence="1">
    <location>
        <begin position="47"/>
        <end position="68"/>
    </location>
</feature>
<dbReference type="EMBL" id="DXBR01000035">
    <property type="protein sequence ID" value="HIZ38834.1"/>
    <property type="molecule type" value="Genomic_DNA"/>
</dbReference>